<keyword evidence="6" id="KW-0646">Protease inhibitor</keyword>
<evidence type="ECO:0000313" key="17">
    <source>
        <dbReference type="EMBL" id="CAI5780093.1"/>
    </source>
</evidence>
<evidence type="ECO:0000256" key="1">
    <source>
        <dbReference type="ARBA" id="ARBA00004412"/>
    </source>
</evidence>
<dbReference type="InterPro" id="IPR023796">
    <property type="entry name" value="Serpin_dom"/>
</dbReference>
<dbReference type="Proteomes" id="UP001178461">
    <property type="component" value="Chromosome 7"/>
</dbReference>
<evidence type="ECO:0000256" key="13">
    <source>
        <dbReference type="ARBA" id="ARBA00073281"/>
    </source>
</evidence>
<dbReference type="InterPro" id="IPR023795">
    <property type="entry name" value="Serpin_CS"/>
</dbReference>
<dbReference type="InterPro" id="IPR000215">
    <property type="entry name" value="Serpin_fam"/>
</dbReference>
<dbReference type="SUPFAM" id="SSF56574">
    <property type="entry name" value="Serpins"/>
    <property type="match status" value="2"/>
</dbReference>
<dbReference type="Gene3D" id="2.30.39.10">
    <property type="entry name" value="Alpha-1-antitrypsin, domain 1"/>
    <property type="match status" value="2"/>
</dbReference>
<dbReference type="CDD" id="cd19956">
    <property type="entry name" value="serpinB"/>
    <property type="match status" value="1"/>
</dbReference>
<evidence type="ECO:0000256" key="14">
    <source>
        <dbReference type="ARBA" id="ARBA00079383"/>
    </source>
</evidence>
<keyword evidence="5" id="KW-0597">Phosphoprotein</keyword>
<evidence type="ECO:0000256" key="10">
    <source>
        <dbReference type="ARBA" id="ARBA00023228"/>
    </source>
</evidence>
<feature type="region of interest" description="Disordered" evidence="15">
    <location>
        <begin position="345"/>
        <end position="364"/>
    </location>
</feature>
<dbReference type="SMART" id="SM00093">
    <property type="entry name" value="SERPIN"/>
    <property type="match status" value="2"/>
</dbReference>
<gene>
    <name evidence="17" type="ORF">PODLI_1B018072</name>
</gene>
<sequence length="750" mass="84170">MDRLTAANSAFALNLFKKLSQNDNTANVFFSPLSISSALTMVSLGAAGNTAAQMAKVLSVTNDVEFHQGYEKLISEINKPDTKYLLRLANRLFGETSYEFISSFIDSSQKFYRAGLEKLDFIKASEDSRKYINNWVEEQTASKIQNLLAPGLIDSSTRLVLVNAIYFKGNWANQFCKDHTQERPFKISKNESKPVQMMFKKAKFNMTWISELRTKILEIPYVNNELSMIILLPDEIADNSTGLEKLEREMTYEKLKEWINPEMMDLTEVELSLPKFKLEEKYDLKPVLSSMGMAEAFDPSKADFSKMSPNNDLVLSEVVHKSFVEPTIPFSSSFGTTKHKAFSSMSGAPSTVTDAPGKLGSGSCRPPDSTMEKLANANTHFALDLFQKFSEANKTGNIFFSPLSISAAIAMVSLGAKGNTAVQLSKTFHFDVVEDLHSRFQALNTDINKSGAPYTLKLANRLFGEKTYAFLQDFLASTQKMYGAELATVDFLNASDDARKQINQWVENHTEGKICDLLSEGSLNELTKLVLVNAIYFKGSWAEKFQEEDTEELPFRLSKKEKTTVKMMFLKKKLPFGYIPECKCRVLELPYKGDKLSMIILLPDDIEDNSTGLEQLEKQLTLGKLQEWTHPGKMYSNSEVRVHLPKFKLEETYDLKTPLAELGVLDVFDSGKADLSGMSGARDLHVSKIVHKSFVEVNEEGTEAAAATAGMIMLCSLPMEEDFNADHPFLFFIRHNPTKSILFLGRFASP</sequence>
<evidence type="ECO:0000256" key="12">
    <source>
        <dbReference type="ARBA" id="ARBA00059846"/>
    </source>
</evidence>
<evidence type="ECO:0000256" key="3">
    <source>
        <dbReference type="ARBA" id="ARBA00006426"/>
    </source>
</evidence>
<dbReference type="GO" id="GO:0044194">
    <property type="term" value="C:cytolytic granule"/>
    <property type="evidence" value="ECO:0007669"/>
    <property type="project" value="UniProtKB-SubCell"/>
</dbReference>
<dbReference type="GO" id="GO:0032691">
    <property type="term" value="P:negative regulation of interleukin-1 beta production"/>
    <property type="evidence" value="ECO:0007669"/>
    <property type="project" value="UniProtKB-ARBA"/>
</dbReference>
<evidence type="ECO:0000256" key="11">
    <source>
        <dbReference type="ARBA" id="ARBA00037806"/>
    </source>
</evidence>
<dbReference type="GO" id="GO:0051246">
    <property type="term" value="P:regulation of protein metabolic process"/>
    <property type="evidence" value="ECO:0007669"/>
    <property type="project" value="UniProtKB-ARBA"/>
</dbReference>
<dbReference type="InterPro" id="IPR042178">
    <property type="entry name" value="Serpin_sf_1"/>
</dbReference>
<dbReference type="PANTHER" id="PTHR11461:SF180">
    <property type="entry name" value="LEUKOCYTE ELASTASE INHIBITOR"/>
    <property type="match status" value="1"/>
</dbReference>
<dbReference type="FunFam" id="3.30.497.10:FF:000001">
    <property type="entry name" value="Serine protease inhibitor"/>
    <property type="match status" value="1"/>
</dbReference>
<dbReference type="Pfam" id="PF00079">
    <property type="entry name" value="Serpin"/>
    <property type="match status" value="2"/>
</dbReference>
<accession>A0AA35KN98</accession>
<keyword evidence="9" id="KW-0007">Acetylation</keyword>
<dbReference type="PROSITE" id="PS00284">
    <property type="entry name" value="SERPIN"/>
    <property type="match status" value="1"/>
</dbReference>
<dbReference type="Gene3D" id="2.10.310.10">
    <property type="entry name" value="Serpins superfamily"/>
    <property type="match status" value="1"/>
</dbReference>
<keyword evidence="18" id="KW-1185">Reference proteome</keyword>
<comment type="function">
    <text evidence="12">Regulates the activity of the neutrophil proteases.</text>
</comment>
<evidence type="ECO:0000259" key="16">
    <source>
        <dbReference type="SMART" id="SM00093"/>
    </source>
</evidence>
<dbReference type="EMBL" id="OX395132">
    <property type="protein sequence ID" value="CAI5780093.1"/>
    <property type="molecule type" value="Genomic_DNA"/>
</dbReference>
<keyword evidence="4" id="KW-0963">Cytoplasm</keyword>
<dbReference type="GO" id="GO:0005769">
    <property type="term" value="C:early endosome"/>
    <property type="evidence" value="ECO:0007669"/>
    <property type="project" value="UniProtKB-SubCell"/>
</dbReference>
<dbReference type="FunFam" id="2.30.39.10:FF:000014">
    <property type="entry name" value="Serpin family B member 9"/>
    <property type="match status" value="2"/>
</dbReference>
<comment type="subcellular location">
    <subcellularLocation>
        <location evidence="11">Cytolytic granule</location>
    </subcellularLocation>
    <subcellularLocation>
        <location evidence="2">Cytoplasm</location>
    </subcellularLocation>
    <subcellularLocation>
        <location evidence="1">Early endosome</location>
    </subcellularLocation>
</comment>
<evidence type="ECO:0000256" key="8">
    <source>
        <dbReference type="ARBA" id="ARBA00022900"/>
    </source>
</evidence>
<dbReference type="FunFam" id="3.30.497.10:FF:000004">
    <property type="entry name" value="Serpin family B member 1"/>
    <property type="match status" value="1"/>
</dbReference>
<comment type="similarity">
    <text evidence="3">Belongs to the serpin family. Ov-serpin subfamily.</text>
</comment>
<proteinExistence type="inferred from homology"/>
<name>A0AA35KN98_9SAUR</name>
<evidence type="ECO:0000256" key="5">
    <source>
        <dbReference type="ARBA" id="ARBA00022553"/>
    </source>
</evidence>
<dbReference type="PANTHER" id="PTHR11461">
    <property type="entry name" value="SERINE PROTEASE INHIBITOR, SERPIN"/>
    <property type="match status" value="1"/>
</dbReference>
<organism evidence="17 18">
    <name type="scientific">Podarcis lilfordi</name>
    <name type="common">Lilford's wall lizard</name>
    <dbReference type="NCBI Taxonomy" id="74358"/>
    <lineage>
        <taxon>Eukaryota</taxon>
        <taxon>Metazoa</taxon>
        <taxon>Chordata</taxon>
        <taxon>Craniata</taxon>
        <taxon>Vertebrata</taxon>
        <taxon>Euteleostomi</taxon>
        <taxon>Lepidosauria</taxon>
        <taxon>Squamata</taxon>
        <taxon>Bifurcata</taxon>
        <taxon>Unidentata</taxon>
        <taxon>Episquamata</taxon>
        <taxon>Laterata</taxon>
        <taxon>Lacertibaenia</taxon>
        <taxon>Lacertidae</taxon>
        <taxon>Podarcis</taxon>
    </lineage>
</organism>
<dbReference type="GO" id="GO:0044342">
    <property type="term" value="P:type B pancreatic cell proliferation"/>
    <property type="evidence" value="ECO:0007669"/>
    <property type="project" value="UniProtKB-ARBA"/>
</dbReference>
<feature type="domain" description="Serpin" evidence="16">
    <location>
        <begin position="383"/>
        <end position="750"/>
    </location>
</feature>
<dbReference type="CDD" id="cd19560">
    <property type="entry name" value="serpinB1_LEI"/>
    <property type="match status" value="1"/>
</dbReference>
<feature type="domain" description="Serpin" evidence="16">
    <location>
        <begin position="13"/>
        <end position="355"/>
    </location>
</feature>
<dbReference type="InterPro" id="IPR042185">
    <property type="entry name" value="Serpin_sf_2"/>
</dbReference>
<dbReference type="AlphaFoldDB" id="A0AA35KN98"/>
<keyword evidence="7" id="KW-0967">Endosome</keyword>
<dbReference type="GO" id="GO:0005615">
    <property type="term" value="C:extracellular space"/>
    <property type="evidence" value="ECO:0007669"/>
    <property type="project" value="InterPro"/>
</dbReference>
<evidence type="ECO:0000313" key="18">
    <source>
        <dbReference type="Proteomes" id="UP001178461"/>
    </source>
</evidence>
<evidence type="ECO:0000256" key="2">
    <source>
        <dbReference type="ARBA" id="ARBA00004496"/>
    </source>
</evidence>
<evidence type="ECO:0000256" key="6">
    <source>
        <dbReference type="ARBA" id="ARBA00022690"/>
    </source>
</evidence>
<evidence type="ECO:0000256" key="4">
    <source>
        <dbReference type="ARBA" id="ARBA00022490"/>
    </source>
</evidence>
<dbReference type="Gene3D" id="3.30.497.10">
    <property type="entry name" value="Antithrombin, subunit I, domain 2"/>
    <property type="match status" value="2"/>
</dbReference>
<evidence type="ECO:0000256" key="15">
    <source>
        <dbReference type="SAM" id="MobiDB-lite"/>
    </source>
</evidence>
<dbReference type="FunFam" id="2.10.310.10:FF:000001">
    <property type="entry name" value="Serpin family A member 1"/>
    <property type="match status" value="1"/>
</dbReference>
<keyword evidence="8" id="KW-0722">Serine protease inhibitor</keyword>
<evidence type="ECO:0000256" key="9">
    <source>
        <dbReference type="ARBA" id="ARBA00022990"/>
    </source>
</evidence>
<keyword evidence="10" id="KW-0458">Lysosome</keyword>
<protein>
    <recommendedName>
        <fullName evidence="13">Leukocyte elastase inhibitor</fullName>
    </recommendedName>
    <alternativeName>
        <fullName evidence="14">Serpin B1</fullName>
    </alternativeName>
</protein>
<evidence type="ECO:0000256" key="7">
    <source>
        <dbReference type="ARBA" id="ARBA00022753"/>
    </source>
</evidence>
<reference evidence="17" key="1">
    <citation type="submission" date="2022-12" db="EMBL/GenBank/DDBJ databases">
        <authorList>
            <person name="Alioto T."/>
            <person name="Alioto T."/>
            <person name="Gomez Garrido J."/>
        </authorList>
    </citation>
    <scope>NUCLEOTIDE SEQUENCE</scope>
</reference>
<dbReference type="GO" id="GO:0004867">
    <property type="term" value="F:serine-type endopeptidase inhibitor activity"/>
    <property type="evidence" value="ECO:0007669"/>
    <property type="project" value="UniProtKB-KW"/>
</dbReference>
<dbReference type="InterPro" id="IPR036186">
    <property type="entry name" value="Serpin_sf"/>
</dbReference>